<sequence length="360" mass="38742">MSDSSSSSVQTLNKVPNKQETASANSTPAPSTPANTTPSVPTASTNNTPAPSTPANSNPVPSTPASTTPSVPAASANTPSPTTNSNNAVLREDLIKPAVSFLSSPNVRSADKEKKISFLQKKGLNQAEIDEAFKRAGNGTVSTSNNTSTHQQNTLAPIVPARNVNYVPPQIVYYPQPPPPPVPAEKVFAMAVVLGMGAVGLTAGVIGLLRRFILPVFNRIAEYQRTRYNQRKEMADKLVKSLESFNTENDDLDALIDQGEEKTVSEALVKHQAELQDKLDRLLSDARKRLTTKNTTYGDFRDVITSFKSVIAAPDVQYSSYSSGYYMRNSSTESSAVSGLKSDIRSLKAVLLNRRNFPAV</sequence>
<keyword evidence="6 10" id="KW-0576">Peroxisome</keyword>
<evidence type="ECO:0000256" key="7">
    <source>
        <dbReference type="ARBA" id="ARBA00029502"/>
    </source>
</evidence>
<dbReference type="AlphaFoldDB" id="A0A367KU69"/>
<reference evidence="14 15" key="1">
    <citation type="journal article" date="2018" name="G3 (Bethesda)">
        <title>Phylogenetic and Phylogenomic Definition of Rhizopus Species.</title>
        <authorList>
            <person name="Gryganskyi A.P."/>
            <person name="Golan J."/>
            <person name="Dolatabadi S."/>
            <person name="Mondo S."/>
            <person name="Robb S."/>
            <person name="Idnurm A."/>
            <person name="Muszewska A."/>
            <person name="Steczkiewicz K."/>
            <person name="Masonjones S."/>
            <person name="Liao H.L."/>
            <person name="Gajdeczka M.T."/>
            <person name="Anike F."/>
            <person name="Vuek A."/>
            <person name="Anishchenko I.M."/>
            <person name="Voigt K."/>
            <person name="de Hoog G.S."/>
            <person name="Smith M.E."/>
            <person name="Heitman J."/>
            <person name="Vilgalys R."/>
            <person name="Stajich J.E."/>
        </authorList>
    </citation>
    <scope>NUCLEOTIDE SEQUENCE [LARGE SCALE GENOMIC DNA]</scope>
    <source>
        <strain evidence="14 15">LSU 92-RS-03</strain>
    </source>
</reference>
<dbReference type="Gene3D" id="1.10.10.10">
    <property type="entry name" value="Winged helix-like DNA-binding domain superfamily/Winged helix DNA-binding domain"/>
    <property type="match status" value="1"/>
</dbReference>
<dbReference type="STRING" id="4846.A0A367KU69"/>
<protein>
    <recommendedName>
        <fullName evidence="7 10">Peroxisomal membrane protein PEX14</fullName>
    </recommendedName>
    <alternativeName>
        <fullName evidence="8 10">Peroxin-14</fullName>
    </alternativeName>
</protein>
<dbReference type="InterPro" id="IPR036388">
    <property type="entry name" value="WH-like_DNA-bd_sf"/>
</dbReference>
<keyword evidence="12" id="KW-1133">Transmembrane helix</keyword>
<dbReference type="OrthoDB" id="441517at2759"/>
<keyword evidence="15" id="KW-1185">Reference proteome</keyword>
<evidence type="ECO:0000313" key="14">
    <source>
        <dbReference type="EMBL" id="RCI05755.1"/>
    </source>
</evidence>
<dbReference type="GO" id="GO:0016560">
    <property type="term" value="P:protein import into peroxisome matrix, docking"/>
    <property type="evidence" value="ECO:0007669"/>
    <property type="project" value="UniProtKB-UniRule"/>
</dbReference>
<evidence type="ECO:0000256" key="11">
    <source>
        <dbReference type="SAM" id="MobiDB-lite"/>
    </source>
</evidence>
<evidence type="ECO:0000256" key="5">
    <source>
        <dbReference type="ARBA" id="ARBA00023136"/>
    </source>
</evidence>
<organism evidence="14 15">
    <name type="scientific">Rhizopus stolonifer</name>
    <name type="common">Rhizopus nigricans</name>
    <dbReference type="NCBI Taxonomy" id="4846"/>
    <lineage>
        <taxon>Eukaryota</taxon>
        <taxon>Fungi</taxon>
        <taxon>Fungi incertae sedis</taxon>
        <taxon>Mucoromycota</taxon>
        <taxon>Mucoromycotina</taxon>
        <taxon>Mucoromycetes</taxon>
        <taxon>Mucorales</taxon>
        <taxon>Mucorineae</taxon>
        <taxon>Rhizopodaceae</taxon>
        <taxon>Rhizopus</taxon>
    </lineage>
</organism>
<keyword evidence="3 10" id="KW-0653">Protein transport</keyword>
<evidence type="ECO:0000256" key="6">
    <source>
        <dbReference type="ARBA" id="ARBA00023140"/>
    </source>
</evidence>
<dbReference type="GO" id="GO:0005778">
    <property type="term" value="C:peroxisomal membrane"/>
    <property type="evidence" value="ECO:0007669"/>
    <property type="project" value="UniProtKB-SubCell"/>
</dbReference>
<dbReference type="EMBL" id="PJQM01000311">
    <property type="protein sequence ID" value="RCI05755.1"/>
    <property type="molecule type" value="Genomic_DNA"/>
</dbReference>
<dbReference type="Proteomes" id="UP000253551">
    <property type="component" value="Unassembled WGS sequence"/>
</dbReference>
<dbReference type="GO" id="GO:0005102">
    <property type="term" value="F:signaling receptor binding"/>
    <property type="evidence" value="ECO:0007669"/>
    <property type="project" value="TreeGrafter"/>
</dbReference>
<evidence type="ECO:0000256" key="9">
    <source>
        <dbReference type="ARBA" id="ARBA00046271"/>
    </source>
</evidence>
<comment type="function">
    <text evidence="10">Component of the PEX13-PEX14 docking complex, a translocon channel that specifically mediates the import of peroxisomal cargo proteins bound to PEX5 receptor. The PEX13-PEX14 docking complex forms a large import pore which can be opened to a diameter of about 9 nm. Mechanistically, PEX5 receptor along with cargo proteins associates with the PEX14 subunit of the PEX13-PEX14 docking complex in the cytosol, leading to the insertion of the receptor into the organelle membrane with the concomitant translocation of the cargo into the peroxisome matrix.</text>
</comment>
<evidence type="ECO:0000256" key="12">
    <source>
        <dbReference type="SAM" id="Phobius"/>
    </source>
</evidence>
<evidence type="ECO:0000256" key="3">
    <source>
        <dbReference type="ARBA" id="ARBA00022927"/>
    </source>
</evidence>
<gene>
    <name evidence="14" type="primary">PEX14</name>
    <name evidence="14" type="ORF">CU098_012748</name>
</gene>
<keyword evidence="2 10" id="KW-0813">Transport</keyword>
<accession>A0A367KU69</accession>
<evidence type="ECO:0000256" key="4">
    <source>
        <dbReference type="ARBA" id="ARBA00023010"/>
    </source>
</evidence>
<evidence type="ECO:0000256" key="1">
    <source>
        <dbReference type="ARBA" id="ARBA00005443"/>
    </source>
</evidence>
<keyword evidence="12" id="KW-0812">Transmembrane</keyword>
<evidence type="ECO:0000256" key="8">
    <source>
        <dbReference type="ARBA" id="ARBA00029691"/>
    </source>
</evidence>
<feature type="compositionally biased region" description="Polar residues" evidence="11">
    <location>
        <begin position="1"/>
        <end position="20"/>
    </location>
</feature>
<evidence type="ECO:0000256" key="2">
    <source>
        <dbReference type="ARBA" id="ARBA00022448"/>
    </source>
</evidence>
<dbReference type="InterPro" id="IPR006785">
    <property type="entry name" value="Pex14_N"/>
</dbReference>
<comment type="subcellular location">
    <subcellularLocation>
        <location evidence="9 10">Peroxisome membrane</location>
    </subcellularLocation>
</comment>
<feature type="compositionally biased region" description="Low complexity" evidence="11">
    <location>
        <begin position="21"/>
        <end position="86"/>
    </location>
</feature>
<evidence type="ECO:0000256" key="10">
    <source>
        <dbReference type="RuleBase" id="RU367032"/>
    </source>
</evidence>
<name>A0A367KU69_RHIST</name>
<proteinExistence type="inferred from homology"/>
<feature type="region of interest" description="Disordered" evidence="11">
    <location>
        <begin position="1"/>
        <end position="86"/>
    </location>
</feature>
<keyword evidence="5 10" id="KW-0472">Membrane</keyword>
<dbReference type="Pfam" id="PF04695">
    <property type="entry name" value="Pex14_N"/>
    <property type="match status" value="1"/>
</dbReference>
<comment type="similarity">
    <text evidence="1 10">Belongs to the peroxin-14 family.</text>
</comment>
<feature type="domain" description="Peroxisome membrane anchor protein Pex14p N-terminal" evidence="13">
    <location>
        <begin position="91"/>
        <end position="135"/>
    </location>
</feature>
<dbReference type="InterPro" id="IPR025655">
    <property type="entry name" value="PEX14"/>
</dbReference>
<feature type="transmembrane region" description="Helical" evidence="12">
    <location>
        <begin position="187"/>
        <end position="209"/>
    </location>
</feature>
<dbReference type="PANTHER" id="PTHR23058">
    <property type="entry name" value="PEROXISOMAL MEMBRANE PROTEIN PEX14"/>
    <property type="match status" value="1"/>
</dbReference>
<dbReference type="GO" id="GO:1990429">
    <property type="term" value="C:peroxisomal importomer complex"/>
    <property type="evidence" value="ECO:0007669"/>
    <property type="project" value="TreeGrafter"/>
</dbReference>
<dbReference type="PANTHER" id="PTHR23058:SF0">
    <property type="entry name" value="PEROXISOMAL MEMBRANE PROTEIN PEX14"/>
    <property type="match status" value="1"/>
</dbReference>
<comment type="caution">
    <text evidence="14">The sequence shown here is derived from an EMBL/GenBank/DDBJ whole genome shotgun (WGS) entry which is preliminary data.</text>
</comment>
<evidence type="ECO:0000259" key="13">
    <source>
        <dbReference type="Pfam" id="PF04695"/>
    </source>
</evidence>
<keyword evidence="4" id="KW-0811">Translocation</keyword>
<evidence type="ECO:0000313" key="15">
    <source>
        <dbReference type="Proteomes" id="UP000253551"/>
    </source>
</evidence>